<gene>
    <name evidence="3" type="ORF">HK099_001907</name>
</gene>
<dbReference type="SUPFAM" id="SSF57667">
    <property type="entry name" value="beta-beta-alpha zinc fingers"/>
    <property type="match status" value="1"/>
</dbReference>
<keyword evidence="1" id="KW-0479">Metal-binding</keyword>
<feature type="non-terminal residue" evidence="3">
    <location>
        <position position="96"/>
    </location>
</feature>
<keyword evidence="1" id="KW-0863">Zinc-finger</keyword>
<reference evidence="3" key="1">
    <citation type="submission" date="2020-05" db="EMBL/GenBank/DDBJ databases">
        <title>Phylogenomic resolution of chytrid fungi.</title>
        <authorList>
            <person name="Stajich J.E."/>
            <person name="Amses K."/>
            <person name="Simmons R."/>
            <person name="Seto K."/>
            <person name="Myers J."/>
            <person name="Bonds A."/>
            <person name="Quandt C.A."/>
            <person name="Barry K."/>
            <person name="Liu P."/>
            <person name="Grigoriev I."/>
            <person name="Longcore J.E."/>
            <person name="James T.Y."/>
        </authorList>
    </citation>
    <scope>NUCLEOTIDE SEQUENCE</scope>
    <source>
        <strain evidence="3">JEL0476</strain>
    </source>
</reference>
<dbReference type="Pfam" id="PF00096">
    <property type="entry name" value="zf-C2H2"/>
    <property type="match status" value="1"/>
</dbReference>
<keyword evidence="1" id="KW-0862">Zinc</keyword>
<dbReference type="Gene3D" id="3.30.160.60">
    <property type="entry name" value="Classic Zinc Finger"/>
    <property type="match status" value="1"/>
</dbReference>
<evidence type="ECO:0000313" key="3">
    <source>
        <dbReference type="EMBL" id="KAJ3202252.1"/>
    </source>
</evidence>
<evidence type="ECO:0000259" key="2">
    <source>
        <dbReference type="PROSITE" id="PS50157"/>
    </source>
</evidence>
<evidence type="ECO:0000313" key="4">
    <source>
        <dbReference type="Proteomes" id="UP001211065"/>
    </source>
</evidence>
<dbReference type="PROSITE" id="PS50157">
    <property type="entry name" value="ZINC_FINGER_C2H2_2"/>
    <property type="match status" value="2"/>
</dbReference>
<dbReference type="Proteomes" id="UP001211065">
    <property type="component" value="Unassembled WGS sequence"/>
</dbReference>
<sequence length="96" mass="11681">MQEFSIEEFLNQASKILDQHLHSAINNDDKMTCQYCFLDFKRKYDLKRHEKKHLNIKDFVCNRCMRGFTRSDALKNHTDNRVKCKFLLDRRRKANK</sequence>
<protein>
    <recommendedName>
        <fullName evidence="2">C2H2-type domain-containing protein</fullName>
    </recommendedName>
</protein>
<evidence type="ECO:0000256" key="1">
    <source>
        <dbReference type="PROSITE-ProRule" id="PRU00042"/>
    </source>
</evidence>
<dbReference type="InterPro" id="IPR036236">
    <property type="entry name" value="Znf_C2H2_sf"/>
</dbReference>
<keyword evidence="4" id="KW-1185">Reference proteome</keyword>
<dbReference type="EMBL" id="JADGJW010001598">
    <property type="protein sequence ID" value="KAJ3202252.1"/>
    <property type="molecule type" value="Genomic_DNA"/>
</dbReference>
<comment type="caution">
    <text evidence="3">The sequence shown here is derived from an EMBL/GenBank/DDBJ whole genome shotgun (WGS) entry which is preliminary data.</text>
</comment>
<organism evidence="3 4">
    <name type="scientific">Clydaea vesicula</name>
    <dbReference type="NCBI Taxonomy" id="447962"/>
    <lineage>
        <taxon>Eukaryota</taxon>
        <taxon>Fungi</taxon>
        <taxon>Fungi incertae sedis</taxon>
        <taxon>Chytridiomycota</taxon>
        <taxon>Chytridiomycota incertae sedis</taxon>
        <taxon>Chytridiomycetes</taxon>
        <taxon>Lobulomycetales</taxon>
        <taxon>Lobulomycetaceae</taxon>
        <taxon>Clydaea</taxon>
    </lineage>
</organism>
<name>A0AAD5TTH0_9FUNG</name>
<dbReference type="InterPro" id="IPR013087">
    <property type="entry name" value="Znf_C2H2_type"/>
</dbReference>
<proteinExistence type="predicted"/>
<feature type="domain" description="C2H2-type" evidence="2">
    <location>
        <begin position="31"/>
        <end position="58"/>
    </location>
</feature>
<dbReference type="AlphaFoldDB" id="A0AAD5TTH0"/>
<feature type="domain" description="C2H2-type" evidence="2">
    <location>
        <begin position="59"/>
        <end position="77"/>
    </location>
</feature>
<dbReference type="PROSITE" id="PS00028">
    <property type="entry name" value="ZINC_FINGER_C2H2_1"/>
    <property type="match status" value="1"/>
</dbReference>
<accession>A0AAD5TTH0</accession>
<dbReference type="GO" id="GO:0008270">
    <property type="term" value="F:zinc ion binding"/>
    <property type="evidence" value="ECO:0007669"/>
    <property type="project" value="UniProtKB-KW"/>
</dbReference>